<evidence type="ECO:0000313" key="3">
    <source>
        <dbReference type="Proteomes" id="UP000036367"/>
    </source>
</evidence>
<reference evidence="2" key="1">
    <citation type="submission" date="2015-05" db="EMBL/GenBank/DDBJ databases">
        <title>Permanent draft genome of Rhodopirellula islandicus K833.</title>
        <authorList>
            <person name="Kizina J."/>
            <person name="Richter M."/>
            <person name="Glockner F.O."/>
            <person name="Harder J."/>
        </authorList>
    </citation>
    <scope>NUCLEOTIDE SEQUENCE [LARGE SCALE GENOMIC DNA]</scope>
    <source>
        <strain evidence="2">K833</strain>
    </source>
</reference>
<dbReference type="Proteomes" id="UP000036367">
    <property type="component" value="Unassembled WGS sequence"/>
</dbReference>
<proteinExistence type="predicted"/>
<dbReference type="AlphaFoldDB" id="A0A0J1BIJ9"/>
<organism evidence="2 3">
    <name type="scientific">Rhodopirellula islandica</name>
    <dbReference type="NCBI Taxonomy" id="595434"/>
    <lineage>
        <taxon>Bacteria</taxon>
        <taxon>Pseudomonadati</taxon>
        <taxon>Planctomycetota</taxon>
        <taxon>Planctomycetia</taxon>
        <taxon>Pirellulales</taxon>
        <taxon>Pirellulaceae</taxon>
        <taxon>Rhodopirellula</taxon>
    </lineage>
</organism>
<name>A0A0J1BIJ9_RHOIS</name>
<dbReference type="EMBL" id="LECT01000015">
    <property type="protein sequence ID" value="KLU06288.1"/>
    <property type="molecule type" value="Genomic_DNA"/>
</dbReference>
<comment type="caution">
    <text evidence="2">The sequence shown here is derived from an EMBL/GenBank/DDBJ whole genome shotgun (WGS) entry which is preliminary data.</text>
</comment>
<feature type="compositionally biased region" description="Low complexity" evidence="1">
    <location>
        <begin position="17"/>
        <end position="28"/>
    </location>
</feature>
<accession>A0A0J1BIJ9</accession>
<protein>
    <submittedName>
        <fullName evidence="2">Uncharacterized protein</fullName>
    </submittedName>
</protein>
<gene>
    <name evidence="2" type="ORF">RISK_001499</name>
</gene>
<evidence type="ECO:0000256" key="1">
    <source>
        <dbReference type="SAM" id="MobiDB-lite"/>
    </source>
</evidence>
<feature type="region of interest" description="Disordered" evidence="1">
    <location>
        <begin position="1"/>
        <end position="45"/>
    </location>
</feature>
<keyword evidence="3" id="KW-1185">Reference proteome</keyword>
<evidence type="ECO:0000313" key="2">
    <source>
        <dbReference type="EMBL" id="KLU06288.1"/>
    </source>
</evidence>
<sequence>MAVPRPSLGLESGSWMASASDPDSGSAPEGTGSGSCWGVFEPTAD</sequence>